<dbReference type="GeneID" id="28938705"/>
<dbReference type="AlphaFoldDB" id="A0A0W4ZWF8"/>
<evidence type="ECO:0000313" key="5">
    <source>
        <dbReference type="Proteomes" id="UP000053447"/>
    </source>
</evidence>
<dbReference type="OrthoDB" id="307488at2759"/>
<evidence type="ECO:0000256" key="3">
    <source>
        <dbReference type="SAM" id="MobiDB-lite"/>
    </source>
</evidence>
<dbReference type="Pfam" id="PF07491">
    <property type="entry name" value="PPI_Ypi1"/>
    <property type="match status" value="1"/>
</dbReference>
<comment type="function">
    <text evidence="2">Regulator of type 1 phosphatases which maintains protein phosphatase activity under strict control.</text>
</comment>
<gene>
    <name evidence="4" type="ORF">T551_00183</name>
</gene>
<organism evidence="4 5">
    <name type="scientific">Pneumocystis jirovecii (strain RU7)</name>
    <name type="common">Human pneumocystis pneumonia agent</name>
    <dbReference type="NCBI Taxonomy" id="1408657"/>
    <lineage>
        <taxon>Eukaryota</taxon>
        <taxon>Fungi</taxon>
        <taxon>Dikarya</taxon>
        <taxon>Ascomycota</taxon>
        <taxon>Taphrinomycotina</taxon>
        <taxon>Pneumocystomycetes</taxon>
        <taxon>Pneumocystaceae</taxon>
        <taxon>Pneumocystis</taxon>
    </lineage>
</organism>
<dbReference type="InterPro" id="IPR011107">
    <property type="entry name" value="PPI_Ypi1"/>
</dbReference>
<dbReference type="eggNOG" id="KOG4102">
    <property type="taxonomic scope" value="Eukaryota"/>
</dbReference>
<sequence>MHQQNLFSRNRSEASQAISGSFVFQPSLISDQDNEVRGIIHLRGAPSERRVRFDETAIDNEGMGKKKSKICCIYHKPREYDESSSDTDTSSSESENHKNSYPNNYECFGRDMEPNCGNPQLYDKVNKHLNAYETYPKNRKTS</sequence>
<accession>A0A0W4ZWF8</accession>
<evidence type="ECO:0000313" key="4">
    <source>
        <dbReference type="EMBL" id="KTW32698.1"/>
    </source>
</evidence>
<keyword evidence="5" id="KW-1185">Reference proteome</keyword>
<proteinExistence type="inferred from homology"/>
<name>A0A0W4ZWF8_PNEJ7</name>
<comment type="similarity">
    <text evidence="1 2">Belongs to the YPI1 family.</text>
</comment>
<dbReference type="GO" id="GO:0005634">
    <property type="term" value="C:nucleus"/>
    <property type="evidence" value="ECO:0007669"/>
    <property type="project" value="UniProtKB-SubCell"/>
</dbReference>
<dbReference type="GO" id="GO:0008157">
    <property type="term" value="F:protein phosphatase 1 binding"/>
    <property type="evidence" value="ECO:0007669"/>
    <property type="project" value="TreeGrafter"/>
</dbReference>
<evidence type="ECO:0000256" key="2">
    <source>
        <dbReference type="RuleBase" id="RU367162"/>
    </source>
</evidence>
<feature type="region of interest" description="Disordered" evidence="3">
    <location>
        <begin position="79"/>
        <end position="109"/>
    </location>
</feature>
<protein>
    <recommendedName>
        <fullName evidence="2">Type 1 phosphatases regulator</fullName>
    </recommendedName>
</protein>
<comment type="caution">
    <text evidence="4">The sequence shown here is derived from an EMBL/GenBank/DDBJ whole genome shotgun (WGS) entry which is preliminary data.</text>
</comment>
<dbReference type="Proteomes" id="UP000053447">
    <property type="component" value="Unassembled WGS sequence"/>
</dbReference>
<dbReference type="RefSeq" id="XP_018231390.1">
    <property type="nucleotide sequence ID" value="XM_018372450.1"/>
</dbReference>
<dbReference type="VEuPathDB" id="FungiDB:T551_00183"/>
<dbReference type="GO" id="GO:0004865">
    <property type="term" value="F:protein serine/threonine phosphatase inhibitor activity"/>
    <property type="evidence" value="ECO:0007669"/>
    <property type="project" value="UniProtKB-UniRule"/>
</dbReference>
<reference evidence="5" key="1">
    <citation type="journal article" date="2016" name="Nat. Commun.">
        <title>Genome analysis of three Pneumocystis species reveals adaptation mechanisms to life exclusively in mammalian hosts.</title>
        <authorList>
            <person name="Ma L."/>
            <person name="Chen Z."/>
            <person name="Huang D.W."/>
            <person name="Kutty G."/>
            <person name="Ishihara M."/>
            <person name="Wang H."/>
            <person name="Abouelleil A."/>
            <person name="Bishop L."/>
            <person name="Davey E."/>
            <person name="Deng R."/>
            <person name="Deng X."/>
            <person name="Fan L."/>
            <person name="Fantoni G."/>
            <person name="Fitzgerald M."/>
            <person name="Gogineni E."/>
            <person name="Goldberg J.M."/>
            <person name="Handley G."/>
            <person name="Hu X."/>
            <person name="Huber C."/>
            <person name="Jiao X."/>
            <person name="Jones K."/>
            <person name="Levin J.Z."/>
            <person name="Liu Y."/>
            <person name="Macdonald P."/>
            <person name="Melnikov A."/>
            <person name="Raley C."/>
            <person name="Sassi M."/>
            <person name="Sherman B.T."/>
            <person name="Song X."/>
            <person name="Sykes S."/>
            <person name="Tran B."/>
            <person name="Walsh L."/>
            <person name="Xia Y."/>
            <person name="Yang J."/>
            <person name="Young S."/>
            <person name="Zeng Q."/>
            <person name="Zheng X."/>
            <person name="Stephens R."/>
            <person name="Nusbaum C."/>
            <person name="Birren B.W."/>
            <person name="Azadi P."/>
            <person name="Lempicki R.A."/>
            <person name="Cuomo C.A."/>
            <person name="Kovacs J.A."/>
        </authorList>
    </citation>
    <scope>NUCLEOTIDE SEQUENCE [LARGE SCALE GENOMIC DNA]</scope>
    <source>
        <strain evidence="5">RU7</strain>
    </source>
</reference>
<dbReference type="EMBL" id="LFWA01000001">
    <property type="protein sequence ID" value="KTW32698.1"/>
    <property type="molecule type" value="Genomic_DNA"/>
</dbReference>
<keyword evidence="2" id="KW-0539">Nucleus</keyword>
<evidence type="ECO:0000256" key="1">
    <source>
        <dbReference type="ARBA" id="ARBA00005605"/>
    </source>
</evidence>
<dbReference type="STRING" id="1408657.A0A0W4ZWF8"/>
<dbReference type="PANTHER" id="PTHR20835:SF0">
    <property type="entry name" value="E3 UBIQUITIN-PROTEIN LIGASE PPP1R11"/>
    <property type="match status" value="1"/>
</dbReference>
<comment type="subcellular location">
    <subcellularLocation>
        <location evidence="2">Nucleus</location>
    </subcellularLocation>
</comment>
<dbReference type="PANTHER" id="PTHR20835">
    <property type="entry name" value="E3 UBIQUITIN-PROTEIN LIGASE PPP1R11-RELATED"/>
    <property type="match status" value="1"/>
</dbReference>